<dbReference type="STRING" id="81972.D7L660"/>
<dbReference type="FunFam" id="3.40.1340.10:FF:000001">
    <property type="entry name" value="DNA-directed RNA polymerases I, II, and III subunit RPABC1"/>
    <property type="match status" value="1"/>
</dbReference>
<dbReference type="GO" id="GO:0003677">
    <property type="term" value="F:DNA binding"/>
    <property type="evidence" value="ECO:0007669"/>
    <property type="project" value="InterPro"/>
</dbReference>
<evidence type="ECO:0000256" key="1">
    <source>
        <dbReference type="ARBA" id="ARBA00004123"/>
    </source>
</evidence>
<dbReference type="Gene3D" id="3.40.1340.10">
    <property type="entry name" value="RNA polymerase, Rpb5, N-terminal domain"/>
    <property type="match status" value="1"/>
</dbReference>
<dbReference type="OrthoDB" id="248779at2759"/>
<feature type="domain" description="RNA polymerase Rpb5 N-terminal" evidence="6">
    <location>
        <begin position="5"/>
        <end position="89"/>
    </location>
</feature>
<comment type="subcellular location">
    <subcellularLocation>
        <location evidence="1">Nucleus</location>
    </subcellularLocation>
</comment>
<dbReference type="PIRSF" id="PIRSF000747">
    <property type="entry name" value="RPB5"/>
    <property type="match status" value="1"/>
</dbReference>
<evidence type="ECO:0000313" key="8">
    <source>
        <dbReference type="Proteomes" id="UP000008694"/>
    </source>
</evidence>
<dbReference type="NCBIfam" id="NF007129">
    <property type="entry name" value="PRK09570.1"/>
    <property type="match status" value="1"/>
</dbReference>
<dbReference type="InterPro" id="IPR005571">
    <property type="entry name" value="RNA_pol_Rpb5_N"/>
</dbReference>
<dbReference type="InterPro" id="IPR000783">
    <property type="entry name" value="RNA_pol_subH/Rpb5_C"/>
</dbReference>
<dbReference type="SUPFAM" id="SSF55287">
    <property type="entry name" value="RPB5-like RNA polymerase subunit"/>
    <property type="match status" value="1"/>
</dbReference>
<evidence type="ECO:0000256" key="2">
    <source>
        <dbReference type="ARBA" id="ARBA00023163"/>
    </source>
</evidence>
<dbReference type="SUPFAM" id="SSF53036">
    <property type="entry name" value="Eukaryotic RPB5 N-terminal domain"/>
    <property type="match status" value="1"/>
</dbReference>
<protein>
    <submittedName>
        <fullName evidence="7">Uncharacterized protein</fullName>
    </submittedName>
</protein>
<dbReference type="InterPro" id="IPR036710">
    <property type="entry name" value="RNA_pol_Rpb5_N_sf"/>
</dbReference>
<dbReference type="PANTHER" id="PTHR10535:SF0">
    <property type="entry name" value="DNA-DIRECTED RNA POLYMERASES I, II, AND III SUBUNIT RPABC1"/>
    <property type="match status" value="1"/>
</dbReference>
<keyword evidence="2" id="KW-0804">Transcription</keyword>
<evidence type="ECO:0000259" key="5">
    <source>
        <dbReference type="Pfam" id="PF01191"/>
    </source>
</evidence>
<evidence type="ECO:0000256" key="3">
    <source>
        <dbReference type="ARBA" id="ARBA00023242"/>
    </source>
</evidence>
<dbReference type="GO" id="GO:0005665">
    <property type="term" value="C:RNA polymerase II, core complex"/>
    <property type="evidence" value="ECO:0007669"/>
    <property type="project" value="TreeGrafter"/>
</dbReference>
<name>D7L660_ARALL</name>
<comment type="similarity">
    <text evidence="4">Belongs to the archaeal Rpo5/eukaryotic RPB5 RNA polymerase subunit family.</text>
</comment>
<dbReference type="EMBL" id="GL348715">
    <property type="protein sequence ID" value="EFH59278.1"/>
    <property type="molecule type" value="Genomic_DNA"/>
</dbReference>
<evidence type="ECO:0000259" key="6">
    <source>
        <dbReference type="Pfam" id="PF03871"/>
    </source>
</evidence>
<dbReference type="HOGENOM" id="CLU_058320_0_0_1"/>
<sequence length="211" mass="24790">MALTDEEIKQLFLVQRTLMQMLKDRGYSIEDSEITMTLGEFIEKYGENMKRKALVTLKAKKNDDNDKLYIFFPNKAKVGVADMKKYINRLKSENVFRAILVKQDIKEFSRHAQLSIGAAYPKFNIEVFQEKELIVNVNHHVFVPEHQALTTEEKQQFLERYTVKENQLPRIHVTDPIARYFGLKRGEVVKITRQSETSGRYVTYRSLCYIT</sequence>
<dbReference type="GO" id="GO:0006362">
    <property type="term" value="P:transcription elongation by RNA polymerase I"/>
    <property type="evidence" value="ECO:0007669"/>
    <property type="project" value="TreeGrafter"/>
</dbReference>
<dbReference type="InterPro" id="IPR014381">
    <property type="entry name" value="Arch_Rpo5/euc_Rpb5"/>
</dbReference>
<dbReference type="Proteomes" id="UP000008694">
    <property type="component" value="Unassembled WGS sequence"/>
</dbReference>
<dbReference type="InterPro" id="IPR035913">
    <property type="entry name" value="RPB5-like_sf"/>
</dbReference>
<evidence type="ECO:0000313" key="7">
    <source>
        <dbReference type="EMBL" id="EFH59278.1"/>
    </source>
</evidence>
<keyword evidence="8" id="KW-1185">Reference proteome</keyword>
<dbReference type="eggNOG" id="KOG3218">
    <property type="taxonomic scope" value="Eukaryota"/>
</dbReference>
<dbReference type="Pfam" id="PF01191">
    <property type="entry name" value="RNA_pol_Rpb5_C"/>
    <property type="match status" value="1"/>
</dbReference>
<dbReference type="Gramene" id="fgenesh1_pg.C_scaffold_3001569">
    <property type="protein sequence ID" value="fgenesh1_pg.C_scaffold_3001569"/>
    <property type="gene ID" value="fgenesh1_pg.C_scaffold_3001569"/>
</dbReference>
<feature type="domain" description="RNA polymerase subunit H/Rpb5 C-terminal" evidence="5">
    <location>
        <begin position="135"/>
        <end position="205"/>
    </location>
</feature>
<dbReference type="KEGG" id="aly:9321228"/>
<evidence type="ECO:0000256" key="4">
    <source>
        <dbReference type="ARBA" id="ARBA00025765"/>
    </source>
</evidence>
<dbReference type="GO" id="GO:0006366">
    <property type="term" value="P:transcription by RNA polymerase II"/>
    <property type="evidence" value="ECO:0007669"/>
    <property type="project" value="TreeGrafter"/>
</dbReference>
<keyword evidence="3" id="KW-0539">Nucleus</keyword>
<dbReference type="GO" id="GO:0005666">
    <property type="term" value="C:RNA polymerase III complex"/>
    <property type="evidence" value="ECO:0007669"/>
    <property type="project" value="TreeGrafter"/>
</dbReference>
<dbReference type="FunFam" id="3.90.940.20:FF:000001">
    <property type="entry name" value="DNA-directed RNA polymerases I, II, and III subunit RPABC1"/>
    <property type="match status" value="1"/>
</dbReference>
<dbReference type="GO" id="GO:0042797">
    <property type="term" value="P:tRNA transcription by RNA polymerase III"/>
    <property type="evidence" value="ECO:0007669"/>
    <property type="project" value="TreeGrafter"/>
</dbReference>
<dbReference type="Gene3D" id="3.90.940.20">
    <property type="entry name" value="RPB5-like RNA polymerase subunit"/>
    <property type="match status" value="1"/>
</dbReference>
<reference evidence="8" key="1">
    <citation type="journal article" date="2011" name="Nat. Genet.">
        <title>The Arabidopsis lyrata genome sequence and the basis of rapid genome size change.</title>
        <authorList>
            <person name="Hu T.T."/>
            <person name="Pattyn P."/>
            <person name="Bakker E.G."/>
            <person name="Cao J."/>
            <person name="Cheng J.-F."/>
            <person name="Clark R.M."/>
            <person name="Fahlgren N."/>
            <person name="Fawcett J.A."/>
            <person name="Grimwood J."/>
            <person name="Gundlach H."/>
            <person name="Haberer G."/>
            <person name="Hollister J.D."/>
            <person name="Ossowski S."/>
            <person name="Ottilar R.P."/>
            <person name="Salamov A.A."/>
            <person name="Schneeberger K."/>
            <person name="Spannagl M."/>
            <person name="Wang X."/>
            <person name="Yang L."/>
            <person name="Nasrallah M.E."/>
            <person name="Bergelson J."/>
            <person name="Carrington J.C."/>
            <person name="Gaut B.S."/>
            <person name="Schmutz J."/>
            <person name="Mayer K.F.X."/>
            <person name="Van de Peer Y."/>
            <person name="Grigoriev I.V."/>
            <person name="Nordborg M."/>
            <person name="Weigel D."/>
            <person name="Guo Y.-L."/>
        </authorList>
    </citation>
    <scope>NUCLEOTIDE SEQUENCE [LARGE SCALE GENOMIC DNA]</scope>
    <source>
        <strain evidence="8">cv. MN47</strain>
    </source>
</reference>
<proteinExistence type="inferred from homology"/>
<dbReference type="GO" id="GO:0003899">
    <property type="term" value="F:DNA-directed RNA polymerase activity"/>
    <property type="evidence" value="ECO:0007669"/>
    <property type="project" value="InterPro"/>
</dbReference>
<dbReference type="AlphaFoldDB" id="D7L660"/>
<gene>
    <name evidence="7" type="ORF">ARALYDRAFT_341806</name>
</gene>
<organism evidence="8">
    <name type="scientific">Arabidopsis lyrata subsp. lyrata</name>
    <name type="common">Lyre-leaved rock-cress</name>
    <dbReference type="NCBI Taxonomy" id="81972"/>
    <lineage>
        <taxon>Eukaryota</taxon>
        <taxon>Viridiplantae</taxon>
        <taxon>Streptophyta</taxon>
        <taxon>Embryophyta</taxon>
        <taxon>Tracheophyta</taxon>
        <taxon>Spermatophyta</taxon>
        <taxon>Magnoliopsida</taxon>
        <taxon>eudicotyledons</taxon>
        <taxon>Gunneridae</taxon>
        <taxon>Pentapetalae</taxon>
        <taxon>rosids</taxon>
        <taxon>malvids</taxon>
        <taxon>Brassicales</taxon>
        <taxon>Brassicaceae</taxon>
        <taxon>Camelineae</taxon>
        <taxon>Arabidopsis</taxon>
    </lineage>
</organism>
<dbReference type="HAMAP" id="MF_00025">
    <property type="entry name" value="RNApol_Rpo5_RPB5"/>
    <property type="match status" value="1"/>
</dbReference>
<dbReference type="Pfam" id="PF03871">
    <property type="entry name" value="RNA_pol_Rpb5_N"/>
    <property type="match status" value="1"/>
</dbReference>
<accession>D7L660</accession>
<dbReference type="PANTHER" id="PTHR10535">
    <property type="entry name" value="DNA-DIRECTED RNA POLYMERASES I, II, AND III SUBUNIT RPABC1"/>
    <property type="match status" value="1"/>
</dbReference>
<dbReference type="GO" id="GO:0005736">
    <property type="term" value="C:RNA polymerase I complex"/>
    <property type="evidence" value="ECO:0007669"/>
    <property type="project" value="TreeGrafter"/>
</dbReference>